<dbReference type="SUPFAM" id="SSF51338">
    <property type="entry name" value="Composite domain of metallo-dependent hydrolases"/>
    <property type="match status" value="1"/>
</dbReference>
<dbReference type="Pfam" id="PF07969">
    <property type="entry name" value="Amidohydro_3"/>
    <property type="match status" value="1"/>
</dbReference>
<dbReference type="SUPFAM" id="SSF51556">
    <property type="entry name" value="Metallo-dependent hydrolases"/>
    <property type="match status" value="1"/>
</dbReference>
<sequence>MHDLVIRNGRVVDGTGAPERTADIAIDGDRITIVGEVTESGTTEIDAAGQLVTPGWVDVHTHYDGQVSWDAELAPSSHHGVTTVIMGNCGVGFAPVKPGAEGFLIELMEGVEDIPGTALHEGIDWRWETYGEYLDALEEMPRTIDVGGQLPHAAVRAYVLGERAHEYDVTPDEIAQMAQITRDALEAGAFGFSTSRTFLHTSKHGLVPGTHSTPDEVIAIAEAVRDSGHGLFQYVSDDLGTGGDEDWLDSLKEMGCPTTYTLAQTPRHPEAFRIALGDAADVTAAKAPLIPQVAVRPTGMLFGLQSSFHPFIAHPSYRAHRDDSLEARVALLRDPEFVETLLAEEPLTRDSFVRHMATAWHQMYRLGDPVDYEPTAESSAAGIAEREGRRPEEVVIDWLLEDDGKSFMFSPLGNYHGHDHEAIREMLEHPNTIPGAGDGGAHCGLICDASFPTYMLTHWARDRRRGPKISVERAVQLQTSATADAYGMTDRGRLEAGKLADVNVIDIDNLHLHPPHMVHDLPAGGRRLLQNVDGYTHTIKSGQITFTDGVATGVRPGGVLRSGR</sequence>
<dbReference type="RefSeq" id="WP_015439657.1">
    <property type="nucleotide sequence ID" value="NC_020520.1"/>
</dbReference>
<dbReference type="PANTHER" id="PTHR11647">
    <property type="entry name" value="HYDRANTOINASE/DIHYDROPYRIMIDINASE FAMILY MEMBER"/>
    <property type="match status" value="1"/>
</dbReference>
<feature type="domain" description="Amidohydrolase 3" evidence="1">
    <location>
        <begin position="44"/>
        <end position="546"/>
    </location>
</feature>
<protein>
    <submittedName>
        <fullName evidence="2">Putative D-aminoacylase</fullName>
        <ecNumber evidence="2">3.5.1.81</ecNumber>
    </submittedName>
</protein>
<gene>
    <name evidence="2" type="ORF">YM304_00950</name>
</gene>
<dbReference type="InterPro" id="IPR011059">
    <property type="entry name" value="Metal-dep_hydrolase_composite"/>
</dbReference>
<dbReference type="GO" id="GO:0005829">
    <property type="term" value="C:cytosol"/>
    <property type="evidence" value="ECO:0007669"/>
    <property type="project" value="TreeGrafter"/>
</dbReference>
<dbReference type="OrthoDB" id="9766983at2"/>
<proteinExistence type="predicted"/>
<dbReference type="EC" id="3.5.1.81" evidence="2"/>
<reference evidence="2 3" key="1">
    <citation type="journal article" date="2013" name="Int. J. Syst. Evol. Microbiol.">
        <title>Ilumatobacter nonamiense sp. nov. and Ilumatobacter coccineum sp. nov., isolated from seashore sand.</title>
        <authorList>
            <person name="Matsumoto A."/>
            <person name="Kasai H."/>
            <person name="Matsuo Y."/>
            <person name="Shizuri Y."/>
            <person name="Ichikawa N."/>
            <person name="Fujita N."/>
            <person name="Omura S."/>
            <person name="Takahashi Y."/>
        </authorList>
    </citation>
    <scope>NUCLEOTIDE SEQUENCE [LARGE SCALE GENOMIC DNA]</scope>
    <source>
        <strain evidence="3">NBRC 103263 / KCTC 29153 / YM16-304</strain>
    </source>
</reference>
<evidence type="ECO:0000313" key="3">
    <source>
        <dbReference type="Proteomes" id="UP000011863"/>
    </source>
</evidence>
<dbReference type="GO" id="GO:0047420">
    <property type="term" value="F:N-acyl-D-amino-acid deacylase activity"/>
    <property type="evidence" value="ECO:0007669"/>
    <property type="project" value="UniProtKB-EC"/>
</dbReference>
<dbReference type="InterPro" id="IPR032466">
    <property type="entry name" value="Metal_Hydrolase"/>
</dbReference>
<keyword evidence="2" id="KW-0378">Hydrolase</keyword>
<dbReference type="PANTHER" id="PTHR11647:SF1">
    <property type="entry name" value="COLLAPSIN RESPONSE MEDIATOR PROTEIN"/>
    <property type="match status" value="1"/>
</dbReference>
<dbReference type="GO" id="GO:0016812">
    <property type="term" value="F:hydrolase activity, acting on carbon-nitrogen (but not peptide) bonds, in cyclic amides"/>
    <property type="evidence" value="ECO:0007669"/>
    <property type="project" value="TreeGrafter"/>
</dbReference>
<dbReference type="EMBL" id="AP012057">
    <property type="protein sequence ID" value="BAN00409.1"/>
    <property type="molecule type" value="Genomic_DNA"/>
</dbReference>
<dbReference type="InterPro" id="IPR050378">
    <property type="entry name" value="Metallo-dep_Hydrolases_sf"/>
</dbReference>
<dbReference type="AlphaFoldDB" id="A0A6C7E4Z5"/>
<name>A0A6C7E4Z5_ILUCY</name>
<keyword evidence="3" id="KW-1185">Reference proteome</keyword>
<dbReference type="Gene3D" id="3.20.20.140">
    <property type="entry name" value="Metal-dependent hydrolases"/>
    <property type="match status" value="2"/>
</dbReference>
<dbReference type="Gene3D" id="2.30.40.10">
    <property type="entry name" value="Urease, subunit C, domain 1"/>
    <property type="match status" value="1"/>
</dbReference>
<organism evidence="2 3">
    <name type="scientific">Ilumatobacter coccineus (strain NBRC 103263 / KCTC 29153 / YM16-304)</name>
    <dbReference type="NCBI Taxonomy" id="1313172"/>
    <lineage>
        <taxon>Bacteria</taxon>
        <taxon>Bacillati</taxon>
        <taxon>Actinomycetota</taxon>
        <taxon>Acidimicrobiia</taxon>
        <taxon>Acidimicrobiales</taxon>
        <taxon>Ilumatobacteraceae</taxon>
        <taxon>Ilumatobacter</taxon>
    </lineage>
</organism>
<dbReference type="KEGG" id="aym:YM304_00950"/>
<evidence type="ECO:0000259" key="1">
    <source>
        <dbReference type="Pfam" id="PF07969"/>
    </source>
</evidence>
<dbReference type="InterPro" id="IPR013108">
    <property type="entry name" value="Amidohydro_3"/>
</dbReference>
<accession>A0A6C7E4Z5</accession>
<dbReference type="Proteomes" id="UP000011863">
    <property type="component" value="Chromosome"/>
</dbReference>
<evidence type="ECO:0000313" key="2">
    <source>
        <dbReference type="EMBL" id="BAN00409.1"/>
    </source>
</evidence>